<accession>A0ABV8XWR5</accession>
<reference evidence="3" key="1">
    <citation type="journal article" date="2019" name="Int. J. Syst. Evol. Microbiol.">
        <title>The Global Catalogue of Microorganisms (GCM) 10K type strain sequencing project: providing services to taxonomists for standard genome sequencing and annotation.</title>
        <authorList>
            <consortium name="The Broad Institute Genomics Platform"/>
            <consortium name="The Broad Institute Genome Sequencing Center for Infectious Disease"/>
            <person name="Wu L."/>
            <person name="Ma J."/>
        </authorList>
    </citation>
    <scope>NUCLEOTIDE SEQUENCE [LARGE SCALE GENOMIC DNA]</scope>
    <source>
        <strain evidence="3">CGMCC 1.12125</strain>
    </source>
</reference>
<dbReference type="Proteomes" id="UP001595965">
    <property type="component" value="Unassembled WGS sequence"/>
</dbReference>
<evidence type="ECO:0000313" key="3">
    <source>
        <dbReference type="Proteomes" id="UP001595965"/>
    </source>
</evidence>
<protein>
    <submittedName>
        <fullName evidence="2">Uncharacterized protein</fullName>
    </submittedName>
</protein>
<keyword evidence="3" id="KW-1185">Reference proteome</keyword>
<sequence length="133" mass="14015">MPDVSEAIPLVPEAQPTRRRQIHWLAYSIVGVLFLIIGIGIGSTSSGGTDEEAPQACLDYIDTSTELIGVTGDVISTQSEVIGIASDVMSNPFGSHQGSISRVTTLTSEIEDSTRDLEALAPEILIQTVGCQG</sequence>
<name>A0ABV8XWR5_9MICC</name>
<dbReference type="RefSeq" id="WP_378108340.1">
    <property type="nucleotide sequence ID" value="NZ_JBHSEN010000002.1"/>
</dbReference>
<keyword evidence="1" id="KW-0472">Membrane</keyword>
<comment type="caution">
    <text evidence="2">The sequence shown here is derived from an EMBL/GenBank/DDBJ whole genome shotgun (WGS) entry which is preliminary data.</text>
</comment>
<feature type="transmembrane region" description="Helical" evidence="1">
    <location>
        <begin position="24"/>
        <end position="42"/>
    </location>
</feature>
<keyword evidence="1" id="KW-0812">Transmembrane</keyword>
<evidence type="ECO:0000256" key="1">
    <source>
        <dbReference type="SAM" id="Phobius"/>
    </source>
</evidence>
<dbReference type="EMBL" id="JBHSEN010000002">
    <property type="protein sequence ID" value="MFC4429985.1"/>
    <property type="molecule type" value="Genomic_DNA"/>
</dbReference>
<keyword evidence="1" id="KW-1133">Transmembrane helix</keyword>
<gene>
    <name evidence="2" type="ORF">ACFO0K_09855</name>
</gene>
<evidence type="ECO:0000313" key="2">
    <source>
        <dbReference type="EMBL" id="MFC4429985.1"/>
    </source>
</evidence>
<organism evidence="2 3">
    <name type="scientific">Citricoccus alkalitolerans</name>
    <dbReference type="NCBI Taxonomy" id="246603"/>
    <lineage>
        <taxon>Bacteria</taxon>
        <taxon>Bacillati</taxon>
        <taxon>Actinomycetota</taxon>
        <taxon>Actinomycetes</taxon>
        <taxon>Micrococcales</taxon>
        <taxon>Micrococcaceae</taxon>
        <taxon>Citricoccus</taxon>
    </lineage>
</organism>
<proteinExistence type="predicted"/>